<feature type="domain" description="Activator of Hsp90 ATPase homologue 1/2-like C-terminal" evidence="2">
    <location>
        <begin position="28"/>
        <end position="138"/>
    </location>
</feature>
<dbReference type="SUPFAM" id="SSF55961">
    <property type="entry name" value="Bet v1-like"/>
    <property type="match status" value="1"/>
</dbReference>
<evidence type="ECO:0000313" key="4">
    <source>
        <dbReference type="Proteomes" id="UP000234789"/>
    </source>
</evidence>
<comment type="similarity">
    <text evidence="1">Belongs to the AHA1 family.</text>
</comment>
<protein>
    <recommendedName>
        <fullName evidence="2">Activator of Hsp90 ATPase homologue 1/2-like C-terminal domain-containing protein</fullName>
    </recommendedName>
</protein>
<sequence length="142" mass="15885">MSMSRRTVGQTASAGYQIGVRRTLPAGSERIWSFLTSPAGLKLWLGEVPPLALQAGEAFTARNGLSGEFRVVKLGEQLRLRWQKPDWPAPSTLQIRLLPAGEGRTTVSFHQEKLDHAGTREAMKQVWENVLDEMKKELTKDE</sequence>
<dbReference type="EMBL" id="NFEZ01000001">
    <property type="protein sequence ID" value="PLT48021.1"/>
    <property type="molecule type" value="Genomic_DNA"/>
</dbReference>
<dbReference type="InterPro" id="IPR023393">
    <property type="entry name" value="START-like_dom_sf"/>
</dbReference>
<name>A0A2N5NCF1_9BACL</name>
<evidence type="ECO:0000259" key="2">
    <source>
        <dbReference type="Pfam" id="PF08327"/>
    </source>
</evidence>
<dbReference type="Gene3D" id="3.30.530.20">
    <property type="match status" value="1"/>
</dbReference>
<evidence type="ECO:0000313" key="3">
    <source>
        <dbReference type="EMBL" id="PLT48021.1"/>
    </source>
</evidence>
<gene>
    <name evidence="3" type="ORF">B8V81_0153</name>
</gene>
<proteinExistence type="inferred from homology"/>
<reference evidence="3 4" key="1">
    <citation type="submission" date="2017-05" db="EMBL/GenBank/DDBJ databases">
        <title>Functional genome analysis of Paenibacillus pasadenensis strain R16: insights on endophytic life style and antifungal activity.</title>
        <authorList>
            <person name="Passera A."/>
            <person name="Marcolungo L."/>
            <person name="Casati P."/>
            <person name="Brasca M."/>
            <person name="Quaglino F."/>
            <person name="Delledonne M."/>
        </authorList>
    </citation>
    <scope>NUCLEOTIDE SEQUENCE [LARGE SCALE GENOMIC DNA]</scope>
    <source>
        <strain evidence="3 4">R16</strain>
    </source>
</reference>
<dbReference type="CDD" id="cd07814">
    <property type="entry name" value="SRPBCC_CalC_Aha1-like"/>
    <property type="match status" value="1"/>
</dbReference>
<organism evidence="3 4">
    <name type="scientific">Paenibacillus pasadenensis</name>
    <dbReference type="NCBI Taxonomy" id="217090"/>
    <lineage>
        <taxon>Bacteria</taxon>
        <taxon>Bacillati</taxon>
        <taxon>Bacillota</taxon>
        <taxon>Bacilli</taxon>
        <taxon>Bacillales</taxon>
        <taxon>Paenibacillaceae</taxon>
        <taxon>Paenibacillus</taxon>
    </lineage>
</organism>
<evidence type="ECO:0000256" key="1">
    <source>
        <dbReference type="ARBA" id="ARBA00006817"/>
    </source>
</evidence>
<dbReference type="AlphaFoldDB" id="A0A2N5NCF1"/>
<dbReference type="InterPro" id="IPR013538">
    <property type="entry name" value="ASHA1/2-like_C"/>
</dbReference>
<dbReference type="Pfam" id="PF08327">
    <property type="entry name" value="AHSA1"/>
    <property type="match status" value="1"/>
</dbReference>
<accession>A0A2N5NCF1</accession>
<comment type="caution">
    <text evidence="3">The sequence shown here is derived from an EMBL/GenBank/DDBJ whole genome shotgun (WGS) entry which is preliminary data.</text>
</comment>
<dbReference type="Proteomes" id="UP000234789">
    <property type="component" value="Unassembled WGS sequence"/>
</dbReference>
<keyword evidence="4" id="KW-1185">Reference proteome</keyword>